<dbReference type="GO" id="GO:0090263">
    <property type="term" value="P:positive regulation of canonical Wnt signaling pathway"/>
    <property type="evidence" value="ECO:0007669"/>
    <property type="project" value="TreeGrafter"/>
</dbReference>
<dbReference type="Gene3D" id="1.10.8.10">
    <property type="entry name" value="DNA helicase RuvA subunit, C-terminal domain"/>
    <property type="match status" value="1"/>
</dbReference>
<dbReference type="InterPro" id="IPR035983">
    <property type="entry name" value="Hect_E3_ubiquitin_ligase"/>
</dbReference>
<accession>A0A1X7V7Y6</accession>
<dbReference type="Gene3D" id="2.130.10.30">
    <property type="entry name" value="Regulator of chromosome condensation 1/beta-lactamase-inhibitor protein II"/>
    <property type="match status" value="1"/>
</dbReference>
<dbReference type="Pfam" id="PF00632">
    <property type="entry name" value="HECT"/>
    <property type="match status" value="1"/>
</dbReference>
<evidence type="ECO:0000256" key="7">
    <source>
        <dbReference type="SAM" id="MobiDB-lite"/>
    </source>
</evidence>
<dbReference type="GO" id="GO:0005737">
    <property type="term" value="C:cytoplasm"/>
    <property type="evidence" value="ECO:0007669"/>
    <property type="project" value="TreeGrafter"/>
</dbReference>
<dbReference type="InterPro" id="IPR024725">
    <property type="entry name" value="UBR5_UBA"/>
</dbReference>
<feature type="zinc finger region" description="UBR-type" evidence="6">
    <location>
        <begin position="1020"/>
        <end position="1088"/>
    </location>
</feature>
<dbReference type="FunFam" id="1.10.8.10:FF:000009">
    <property type="entry name" value="Putative E3 ubiquitin-protein ligase UBR5"/>
    <property type="match status" value="1"/>
</dbReference>
<dbReference type="SMART" id="SM00396">
    <property type="entry name" value="ZnF_UBR1"/>
    <property type="match status" value="1"/>
</dbReference>
<feature type="compositionally biased region" description="Polar residues" evidence="7">
    <location>
        <begin position="108"/>
        <end position="119"/>
    </location>
</feature>
<dbReference type="CDD" id="cd14423">
    <property type="entry name" value="CUE_UBR5"/>
    <property type="match status" value="1"/>
</dbReference>
<evidence type="ECO:0000256" key="3">
    <source>
        <dbReference type="ARBA" id="ARBA00022786"/>
    </source>
</evidence>
<dbReference type="STRING" id="400682.A0A1X7V7Y6"/>
<dbReference type="CDD" id="cd19675">
    <property type="entry name" value="UBR-box_UBR5"/>
    <property type="match status" value="1"/>
</dbReference>
<feature type="active site" description="Glycyl thioester intermediate" evidence="5">
    <location>
        <position position="2273"/>
    </location>
</feature>
<reference evidence="11" key="1">
    <citation type="journal article" date="2010" name="Nature">
        <title>The Amphimedon queenslandica genome and the evolution of animal complexity.</title>
        <authorList>
            <person name="Srivastava M."/>
            <person name="Simakov O."/>
            <person name="Chapman J."/>
            <person name="Fahey B."/>
            <person name="Gauthier M.E."/>
            <person name="Mitros T."/>
            <person name="Richards G.S."/>
            <person name="Conaco C."/>
            <person name="Dacre M."/>
            <person name="Hellsten U."/>
            <person name="Larroux C."/>
            <person name="Putnam N.H."/>
            <person name="Stanke M."/>
            <person name="Adamska M."/>
            <person name="Darling A."/>
            <person name="Degnan S.M."/>
            <person name="Oakley T.H."/>
            <person name="Plachetzki D.C."/>
            <person name="Zhai Y."/>
            <person name="Adamski M."/>
            <person name="Calcino A."/>
            <person name="Cummins S.F."/>
            <person name="Goodstein D.M."/>
            <person name="Harris C."/>
            <person name="Jackson D.J."/>
            <person name="Leys S.P."/>
            <person name="Shu S."/>
            <person name="Woodcroft B.J."/>
            <person name="Vervoort M."/>
            <person name="Kosik K.S."/>
            <person name="Manning G."/>
            <person name="Degnan B.M."/>
            <person name="Rokhsar D.S."/>
        </authorList>
    </citation>
    <scope>NUCLEOTIDE SEQUENCE [LARGE SCALE GENOMIC DNA]</scope>
</reference>
<dbReference type="Gene3D" id="3.30.2410.10">
    <property type="entry name" value="Hect, E3 ligase catalytic domain"/>
    <property type="match status" value="1"/>
</dbReference>
<dbReference type="InterPro" id="IPR000569">
    <property type="entry name" value="HECT_dom"/>
</dbReference>
<proteinExistence type="predicted"/>
<evidence type="ECO:0000259" key="8">
    <source>
        <dbReference type="PROSITE" id="PS50237"/>
    </source>
</evidence>
<keyword evidence="3 5" id="KW-0833">Ubl conjugation pathway</keyword>
<feature type="compositionally biased region" description="Low complexity" evidence="7">
    <location>
        <begin position="291"/>
        <end position="302"/>
    </location>
</feature>
<feature type="compositionally biased region" description="Low complexity" evidence="7">
    <location>
        <begin position="1629"/>
        <end position="1642"/>
    </location>
</feature>
<reference evidence="10" key="2">
    <citation type="submission" date="2017-05" db="UniProtKB">
        <authorList>
            <consortium name="EnsemblMetazoa"/>
        </authorList>
    </citation>
    <scope>IDENTIFICATION</scope>
</reference>
<feature type="region of interest" description="Disordered" evidence="7">
    <location>
        <begin position="77"/>
        <end position="119"/>
    </location>
</feature>
<evidence type="ECO:0000256" key="6">
    <source>
        <dbReference type="PROSITE-ProRule" id="PRU00508"/>
    </source>
</evidence>
<evidence type="ECO:0000313" key="11">
    <source>
        <dbReference type="Proteomes" id="UP000007879"/>
    </source>
</evidence>
<dbReference type="EnsemblMetazoa" id="XM_019994685.1">
    <property type="protein sequence ID" value="XP_019850244.1"/>
    <property type="gene ID" value="LOC100632029"/>
</dbReference>
<gene>
    <name evidence="10" type="primary">100632029</name>
</gene>
<dbReference type="InParanoid" id="A0A1X7V7Y6"/>
<feature type="compositionally biased region" description="Acidic residues" evidence="7">
    <location>
        <begin position="1410"/>
        <end position="1419"/>
    </location>
</feature>
<dbReference type="Gene3D" id="3.30.2160.10">
    <property type="entry name" value="Hect, E3 ligase catalytic domain"/>
    <property type="match status" value="1"/>
</dbReference>
<keyword evidence="1" id="KW-0479">Metal-binding</keyword>
<dbReference type="PANTHER" id="PTHR46276">
    <property type="entry name" value="E3 UBIQUITIN-PROTEIN LIGASE UBR5"/>
    <property type="match status" value="1"/>
</dbReference>
<dbReference type="GO" id="GO:0005634">
    <property type="term" value="C:nucleus"/>
    <property type="evidence" value="ECO:0007669"/>
    <property type="project" value="TreeGrafter"/>
</dbReference>
<evidence type="ECO:0000256" key="1">
    <source>
        <dbReference type="ARBA" id="ARBA00022723"/>
    </source>
</evidence>
<dbReference type="GO" id="GO:0000209">
    <property type="term" value="P:protein polyubiquitination"/>
    <property type="evidence" value="ECO:0007669"/>
    <property type="project" value="TreeGrafter"/>
</dbReference>
<dbReference type="GO" id="GO:0034450">
    <property type="term" value="F:ubiquitin-ubiquitin ligase activity"/>
    <property type="evidence" value="ECO:0007669"/>
    <property type="project" value="TreeGrafter"/>
</dbReference>
<dbReference type="EnsemblMetazoa" id="Aqu2.1.36111_001">
    <property type="protein sequence ID" value="Aqu2.1.36111_001"/>
    <property type="gene ID" value="Aqu2.1.36111"/>
</dbReference>
<evidence type="ECO:0000313" key="10">
    <source>
        <dbReference type="EnsemblMetazoa" id="Aqu2.1.36111_001"/>
    </source>
</evidence>
<dbReference type="SMART" id="SM00119">
    <property type="entry name" value="HECTc"/>
    <property type="match status" value="1"/>
</dbReference>
<feature type="region of interest" description="Disordered" evidence="7">
    <location>
        <begin position="866"/>
        <end position="886"/>
    </location>
</feature>
<dbReference type="InterPro" id="IPR047503">
    <property type="entry name" value="UBR-box_UBR5"/>
</dbReference>
<dbReference type="KEGG" id="aqu:100632029"/>
<dbReference type="GO" id="GO:0043130">
    <property type="term" value="F:ubiquitin binding"/>
    <property type="evidence" value="ECO:0007669"/>
    <property type="project" value="InterPro"/>
</dbReference>
<name>A0A1X7V7Y6_AMPQE</name>
<evidence type="ECO:0000256" key="4">
    <source>
        <dbReference type="ARBA" id="ARBA00022833"/>
    </source>
</evidence>
<dbReference type="Proteomes" id="UP000007879">
    <property type="component" value="Unassembled WGS sequence"/>
</dbReference>
<keyword evidence="2" id="KW-0863">Zinc-finger</keyword>
<dbReference type="PROSITE" id="PS51157">
    <property type="entry name" value="ZF_UBR"/>
    <property type="match status" value="1"/>
</dbReference>
<feature type="region of interest" description="Disordered" evidence="7">
    <location>
        <begin position="291"/>
        <end position="322"/>
    </location>
</feature>
<feature type="region of interest" description="Disordered" evidence="7">
    <location>
        <begin position="1605"/>
        <end position="1642"/>
    </location>
</feature>
<dbReference type="PROSITE" id="PS50237">
    <property type="entry name" value="HECT"/>
    <property type="match status" value="1"/>
</dbReference>
<dbReference type="PANTHER" id="PTHR46276:SF1">
    <property type="entry name" value="E3 UBIQUITIN-PROTEIN LIGASE UBR5"/>
    <property type="match status" value="1"/>
</dbReference>
<feature type="domain" description="UBR-type" evidence="9">
    <location>
        <begin position="1020"/>
        <end position="1088"/>
    </location>
</feature>
<evidence type="ECO:0000259" key="9">
    <source>
        <dbReference type="PROSITE" id="PS51157"/>
    </source>
</evidence>
<dbReference type="InterPro" id="IPR003126">
    <property type="entry name" value="Znf_UBR"/>
</dbReference>
<protein>
    <recommendedName>
        <fullName evidence="12">UBR-type domain-containing protein</fullName>
    </recommendedName>
</protein>
<dbReference type="SUPFAM" id="SSF56204">
    <property type="entry name" value="Hect, E3 ligase catalytic domain"/>
    <property type="match status" value="1"/>
</dbReference>
<feature type="compositionally biased region" description="Acidic residues" evidence="7">
    <location>
        <begin position="1446"/>
        <end position="1462"/>
    </location>
</feature>
<feature type="compositionally biased region" description="Polar residues" evidence="7">
    <location>
        <begin position="1613"/>
        <end position="1627"/>
    </location>
</feature>
<organism evidence="10">
    <name type="scientific">Amphimedon queenslandica</name>
    <name type="common">Sponge</name>
    <dbReference type="NCBI Taxonomy" id="400682"/>
    <lineage>
        <taxon>Eukaryota</taxon>
        <taxon>Metazoa</taxon>
        <taxon>Porifera</taxon>
        <taxon>Demospongiae</taxon>
        <taxon>Heteroscleromorpha</taxon>
        <taxon>Haplosclerida</taxon>
        <taxon>Niphatidae</taxon>
        <taxon>Amphimedon</taxon>
    </lineage>
</organism>
<evidence type="ECO:0008006" key="12">
    <source>
        <dbReference type="Google" id="ProtNLM"/>
    </source>
</evidence>
<feature type="region of interest" description="Disordered" evidence="7">
    <location>
        <begin position="1401"/>
        <end position="1462"/>
    </location>
</feature>
<feature type="domain" description="HECT" evidence="8">
    <location>
        <begin position="2011"/>
        <end position="2304"/>
    </location>
</feature>
<feature type="compositionally biased region" description="Gly residues" evidence="7">
    <location>
        <begin position="303"/>
        <end position="312"/>
    </location>
</feature>
<evidence type="ECO:0000256" key="5">
    <source>
        <dbReference type="PROSITE-ProRule" id="PRU00104"/>
    </source>
</evidence>
<dbReference type="Pfam" id="PF11547">
    <property type="entry name" value="E3_UbLigase_EDD"/>
    <property type="match status" value="1"/>
</dbReference>
<evidence type="ECO:0000256" key="2">
    <source>
        <dbReference type="ARBA" id="ARBA00022771"/>
    </source>
</evidence>
<keyword evidence="11" id="KW-1185">Reference proteome</keyword>
<dbReference type="OrthoDB" id="298098at2759"/>
<keyword evidence="4" id="KW-0862">Zinc</keyword>
<dbReference type="Gene3D" id="3.90.1750.10">
    <property type="entry name" value="Hect, E3 ligase catalytic domains"/>
    <property type="match status" value="1"/>
</dbReference>
<dbReference type="eggNOG" id="KOG0943">
    <property type="taxonomic scope" value="Eukaryota"/>
</dbReference>
<dbReference type="SUPFAM" id="SSF50985">
    <property type="entry name" value="RCC1/BLIP-II"/>
    <property type="match status" value="1"/>
</dbReference>
<sequence>MMAAVHIKHFTHSYISTAGQLTARLKGLCQEGSSKSDHFLPDVPGVSVKEVIVATTHFVILTDDGRIYRIPYSLASESKDKSGDDDGASTSSVLSGSRGGSPRATEQDVASGSATGSSQGFSSFAQRFSSLISRRGRLAGRRIVVERRPERLGRTLIQRTPVVPASEIPEELIEEALSVLQGKSREVVVRELQRTNLDVNTAVNNLLSRDDDDDINDHDDLPLMPSGDELLTLLGTGALAEEDMEELLAISSSRSREEGYRRETGRPSSIYHDSLVAQEIRSWVTLADRAATGSPSTATGGTSSSGGIGGGASKSKSSSQSVKEGGSAAVHFGMQSCWGEKENVKHFSLIAATSSELLAVDTEGRLYGWAWSSPTPPTSPHPRSAELGLENERIRLLSARVLRATAVTETGKIATWTDPAVAKVARSIEHPATNYQELSGETIVYLNACELFTSVFTESGKVFWWGVLPFLERKILIAQAQEKNRSYSGSTTLGGSRHDHIHEGSQVFLRSRPVYSAGCRGIHVKGSSLKCGELMESVFSLNEKCRFRILSNNDRPPGNNGETPMETDKQQVGGATPVPGSKRRRPSDDDETDDSRREELWSLRDVIFLTPPLSSTPLGSVMKLDGLYAAVLFPSLADQKEAESESKDKSVLSQCRLLRKDDLLVVPPSGMQADVLTVQAAPKRLKLPADSTVLALSSDVKGIFGILSNQGTLTCCNFSLETAKLSLSSTFPEPSSKFLSSQLLPRPQTHPPPMKLIPLGLSLWLLVDSSGGLYPLAKDSMGGMKQLPLLNLPPVQAITSTPYSSKQLLVAMVFQPQRLIPLLRQGNVQTLKDFMQALPPSEIDQYLKERTHGGCNIIHLLASLAAPSRPPPSSSSSSSANTGRGRTGFREMMHHALQLASTSESSRLWSVGLEGSEEEVEDVSDKEDKGSSAPLALLNHLSTYFSLFHDTFLDLMSEVNLAGYTPFMTAVACKAYGVAQYLLELGRALAEGEEDLLMSMFFPPGSHPDDNPLFILCRNDPCSFTWTGEDHIHQDIFECRTCGLVGSLCCCTECAYSCHRGHDCSFKRASPNAYCDCWEKCSCQALAQGDDGARMTLLLKLLSFSFLTTRPNDRGEYLLSMLANTVARQRKEQGHWLGKKSNSSLRRGGGGGGTSSGRFEGATDTPGQTNGPPKFANRALMLVLEDWLSIRTTLLCHSKEEINGGGGREGGEWPFVLSQGEQQRILKAQKTTNYLDSFTYTILTRTTHPIVETLVSSLVSQIGPERADSEAVKACQHFIRSVLRVLVVCEMEKTGTTDTSVNTITSRKKQSSDSDHSSVYKEAVFILNSLSPLSIPEVISTARALILPVCMGVARPFLPSLMNDKHKISEELFTLPSATLHRQSKSSSTAATTVTEVGVANIGGVGEGVSDSESEVGEGEETHTHGDASSTATIGSGPIPFFSDQESSDGEDLDSMGEDGSLEGEMEDEVYPFVVGGGGVSETNTGRTGGATHWALPETGTTSVRRFSRSGGRDNHSYNVTVSLLTQSFSSLIRLVTELQSNITMDGPHPPFVLQPLPSDREEIHLVIWRGLERVWTWLGSVMDSTEAQLRLGCVLNIGDLLDPSPSSSSSPRTSAIHPSTYQQVPTASGGRSSSSDSSPGLESRRGFLGYLLSLMKCESSEHSGVLPALDMGRMEHVAWVVDSLVYLLAHTAPPQHSNKDKITNVKLLSEDQRRFFRRSSSTVCLSYPPPSPFAPLAETLPLAERPQLLHPRQSKETLFGYSNQEILEVWPQTSVPPPQIHYLMLAPIPVQIGLNRSMEMKERDRMETSNSVVLSKDQVSCETSHSLAVCVLLGRWCMTIELLGRVCAESVGKLKHSIFNQLQGFENTERDLRRDMDYLRSSAHRDLQLEVERERERLLPELFRRLNDHCEFHRVSINLQPLCVHRLRVSFRNEQGEGSGVVRSFFTAVYEAVISESPLPELDHRLSHSVRPISFSEILDDIVSGSMEEVGGGGGGGGAEVSSSGELCPLFHQPGKPGFYSVRVGPNTPSRLNAYRNIGRVIGLALLHSEMMPLPFCRHIYKYLLNKKISWHDLAFFDPALYEGLRKLVIVSQREDHHVSEMDLSWQVTLSENEGGGTHCLLSSLSDKSIVADDVLEYVRRYAELRMIKIIEEPLQSMKSGLYDVLPTTVLEGLTPEDLRLLLCGCQQVELDVLKKITTFTDESRKGTDQINKFKSWFWSIVERMSNRERQDLLYFWTSSPVMPANPETYQPAPSITLRPADDQHLPTSNTCISRLYLPLYSTKALLKAKLLAAIKIKTFGFI</sequence>
<dbReference type="InterPro" id="IPR009091">
    <property type="entry name" value="RCC1/BLIP-II"/>
</dbReference>
<feature type="region of interest" description="Disordered" evidence="7">
    <location>
        <begin position="1133"/>
        <end position="1174"/>
    </location>
</feature>
<feature type="region of interest" description="Disordered" evidence="7">
    <location>
        <begin position="550"/>
        <end position="596"/>
    </location>
</feature>
<feature type="compositionally biased region" description="Low complexity" evidence="7">
    <location>
        <begin position="313"/>
        <end position="322"/>
    </location>
</feature>
<dbReference type="GO" id="GO:0008270">
    <property type="term" value="F:zinc ion binding"/>
    <property type="evidence" value="ECO:0007669"/>
    <property type="project" value="UniProtKB-KW"/>
</dbReference>